<protein>
    <submittedName>
        <fullName evidence="5">S4 domain protein</fullName>
    </submittedName>
</protein>
<keyword evidence="6" id="KW-1185">Reference proteome</keyword>
<dbReference type="GO" id="GO:0003723">
    <property type="term" value="F:RNA binding"/>
    <property type="evidence" value="ECO:0007669"/>
    <property type="project" value="UniProtKB-KW"/>
</dbReference>
<dbReference type="InterPro" id="IPR002942">
    <property type="entry name" value="S4_RNA-bd"/>
</dbReference>
<feature type="domain" description="RNA-binding S4" evidence="4">
    <location>
        <begin position="26"/>
        <end position="89"/>
    </location>
</feature>
<dbReference type="SUPFAM" id="SSF55120">
    <property type="entry name" value="Pseudouridine synthase"/>
    <property type="match status" value="2"/>
</dbReference>
<dbReference type="PROSITE" id="PS50889">
    <property type="entry name" value="S4"/>
    <property type="match status" value="1"/>
</dbReference>
<keyword evidence="2" id="KW-0413">Isomerase</keyword>
<dbReference type="InterPro" id="IPR050188">
    <property type="entry name" value="RluA_PseudoU_synthase"/>
</dbReference>
<dbReference type="Gene3D" id="3.30.2350.10">
    <property type="entry name" value="Pseudouridine synthase"/>
    <property type="match status" value="2"/>
</dbReference>
<dbReference type="STRING" id="1218598.LEP1GSC060_0270"/>
<dbReference type="PROSITE" id="PS01129">
    <property type="entry name" value="PSI_RLU"/>
    <property type="match status" value="1"/>
</dbReference>
<evidence type="ECO:0000256" key="3">
    <source>
        <dbReference type="PROSITE-ProRule" id="PRU00182"/>
    </source>
</evidence>
<dbReference type="OrthoDB" id="305739at2"/>
<dbReference type="InterPro" id="IPR020103">
    <property type="entry name" value="PsdUridine_synth_cat_dom_sf"/>
</dbReference>
<organism evidence="5 6">
    <name type="scientific">Leptospira weilii serovar Ranarum str. ICFT</name>
    <dbReference type="NCBI Taxonomy" id="1218598"/>
    <lineage>
        <taxon>Bacteria</taxon>
        <taxon>Pseudomonadati</taxon>
        <taxon>Spirochaetota</taxon>
        <taxon>Spirochaetia</taxon>
        <taxon>Leptospirales</taxon>
        <taxon>Leptospiraceae</taxon>
        <taxon>Leptospira</taxon>
    </lineage>
</organism>
<dbReference type="PANTHER" id="PTHR21600">
    <property type="entry name" value="MITOCHONDRIAL RNA PSEUDOURIDINE SYNTHASE"/>
    <property type="match status" value="1"/>
</dbReference>
<proteinExistence type="inferred from homology"/>
<dbReference type="AlphaFoldDB" id="N1W8A7"/>
<evidence type="ECO:0000313" key="6">
    <source>
        <dbReference type="Proteomes" id="UP000012313"/>
    </source>
</evidence>
<dbReference type="Proteomes" id="UP000012313">
    <property type="component" value="Unassembled WGS sequence"/>
</dbReference>
<sequence>MIDRSQKSETLSEQLRICVNAENSGTRLDHFLSKKFTYHSRTVWQKEINDGRISVSGKKVKPGILLKGGETVVYQPIEKEEPPVRKDYKILYEDEFFVAVDKPGDLPVHPAGVYRKGNLLTLLKESGKFGDLFTVHRLDRETSGVILFAKNSETASLLSGLFSSGNIQKYYITKVYGDFPKRKSAFGVLKSDFSSTIRKKRKFVPLKLEFLKRNKKYLLENLPVSGDEEICLTIFQKIKSDFIDKQFHKIEFDFMNINVRKDECDSIDKNFQKIECDMNWTGSQSSEIEFGHERTTFRSRKSSSNFETSKTQTSNEKVEEWKIHPKHESEIHSFVLCKPITGRMHQIRATLSSLGFPLWGDKLYGKDEGVFLEFIEGKDPDLTARLGMERQALHAYAIVLNHPITKKKMKIVSAVPKDFL</sequence>
<keyword evidence="3" id="KW-0694">RNA-binding</keyword>
<dbReference type="SMART" id="SM00363">
    <property type="entry name" value="S4"/>
    <property type="match status" value="1"/>
</dbReference>
<dbReference type="Pfam" id="PF01479">
    <property type="entry name" value="S4"/>
    <property type="match status" value="1"/>
</dbReference>
<dbReference type="GO" id="GO:0000455">
    <property type="term" value="P:enzyme-directed rRNA pseudouridine synthesis"/>
    <property type="evidence" value="ECO:0007669"/>
    <property type="project" value="TreeGrafter"/>
</dbReference>
<dbReference type="InterPro" id="IPR036986">
    <property type="entry name" value="S4_RNA-bd_sf"/>
</dbReference>
<dbReference type="EMBL" id="AOHC02000050">
    <property type="protein sequence ID" value="EMY76446.1"/>
    <property type="molecule type" value="Genomic_DNA"/>
</dbReference>
<evidence type="ECO:0000259" key="4">
    <source>
        <dbReference type="SMART" id="SM00363"/>
    </source>
</evidence>
<dbReference type="Gene3D" id="3.10.290.10">
    <property type="entry name" value="RNA-binding S4 domain"/>
    <property type="match status" value="1"/>
</dbReference>
<dbReference type="SUPFAM" id="SSF55174">
    <property type="entry name" value="Alpha-L RNA-binding motif"/>
    <property type="match status" value="1"/>
</dbReference>
<accession>N1W8A7</accession>
<name>N1W8A7_9LEPT</name>
<dbReference type="GO" id="GO:0120159">
    <property type="term" value="F:rRNA pseudouridine synthase activity"/>
    <property type="evidence" value="ECO:0007669"/>
    <property type="project" value="UniProtKB-ARBA"/>
</dbReference>
<comment type="similarity">
    <text evidence="1">Belongs to the pseudouridine synthase RluA family.</text>
</comment>
<dbReference type="Pfam" id="PF00849">
    <property type="entry name" value="PseudoU_synth_2"/>
    <property type="match status" value="1"/>
</dbReference>
<evidence type="ECO:0000313" key="5">
    <source>
        <dbReference type="EMBL" id="EMY76446.1"/>
    </source>
</evidence>
<dbReference type="InterPro" id="IPR006224">
    <property type="entry name" value="PsdUridine_synth_RluA-like_CS"/>
</dbReference>
<dbReference type="PANTHER" id="PTHR21600:SF44">
    <property type="entry name" value="RIBOSOMAL LARGE SUBUNIT PSEUDOURIDINE SYNTHASE D"/>
    <property type="match status" value="1"/>
</dbReference>
<evidence type="ECO:0000256" key="1">
    <source>
        <dbReference type="ARBA" id="ARBA00010876"/>
    </source>
</evidence>
<reference evidence="5" key="1">
    <citation type="submission" date="2013-03" db="EMBL/GenBank/DDBJ databases">
        <authorList>
            <person name="Harkins D.M."/>
            <person name="Durkin A.S."/>
            <person name="Brinkac L.M."/>
            <person name="Haft D.H."/>
            <person name="Selengut J.D."/>
            <person name="Sanka R."/>
            <person name="DePew J."/>
            <person name="Purushe J."/>
            <person name="Hartskeerl R.A."/>
            <person name="Ahmed A."/>
            <person name="van der Linden H."/>
            <person name="Goris M.G.A."/>
            <person name="Vinetz J.M."/>
            <person name="Sutton G.G."/>
            <person name="Nierman W.C."/>
            <person name="Fouts D.E."/>
        </authorList>
    </citation>
    <scope>NUCLEOTIDE SEQUENCE [LARGE SCALE GENOMIC DNA]</scope>
    <source>
        <strain evidence="5">ICFT</strain>
    </source>
</reference>
<evidence type="ECO:0000256" key="2">
    <source>
        <dbReference type="ARBA" id="ARBA00023235"/>
    </source>
</evidence>
<dbReference type="CDD" id="cd00165">
    <property type="entry name" value="S4"/>
    <property type="match status" value="1"/>
</dbReference>
<dbReference type="InterPro" id="IPR006145">
    <property type="entry name" value="PsdUridine_synth_RsuA/RluA"/>
</dbReference>
<gene>
    <name evidence="5" type="ORF">LEP1GSC060_0270</name>
</gene>
<comment type="caution">
    <text evidence="5">The sequence shown here is derived from an EMBL/GenBank/DDBJ whole genome shotgun (WGS) entry which is preliminary data.</text>
</comment>